<dbReference type="InParanoid" id="A0A316Z012"/>
<evidence type="ECO:0000313" key="3">
    <source>
        <dbReference type="EMBL" id="PWN94258.1"/>
    </source>
</evidence>
<dbReference type="RefSeq" id="XP_025381456.1">
    <property type="nucleotide sequence ID" value="XM_025523408.1"/>
</dbReference>
<dbReference type="GeneID" id="37045324"/>
<dbReference type="Pfam" id="PF13638">
    <property type="entry name" value="PIN_4"/>
    <property type="match status" value="1"/>
</dbReference>
<name>A0A316Z012_9BASI</name>
<evidence type="ECO:0000259" key="2">
    <source>
        <dbReference type="Pfam" id="PF13638"/>
    </source>
</evidence>
<proteinExistence type="predicted"/>
<dbReference type="OrthoDB" id="69928at2759"/>
<feature type="region of interest" description="Disordered" evidence="1">
    <location>
        <begin position="60"/>
        <end position="106"/>
    </location>
</feature>
<dbReference type="InterPro" id="IPR002716">
    <property type="entry name" value="PIN_dom"/>
</dbReference>
<evidence type="ECO:0000313" key="4">
    <source>
        <dbReference type="Proteomes" id="UP000245768"/>
    </source>
</evidence>
<feature type="compositionally biased region" description="Low complexity" evidence="1">
    <location>
        <begin position="1"/>
        <end position="23"/>
    </location>
</feature>
<dbReference type="Gene3D" id="3.40.50.1010">
    <property type="entry name" value="5'-nuclease"/>
    <property type="match status" value="1"/>
</dbReference>
<keyword evidence="4" id="KW-1185">Reference proteome</keyword>
<accession>A0A316Z012</accession>
<feature type="compositionally biased region" description="Gly residues" evidence="1">
    <location>
        <begin position="81"/>
        <end position="95"/>
    </location>
</feature>
<dbReference type="EMBL" id="KZ819634">
    <property type="protein sequence ID" value="PWN94258.1"/>
    <property type="molecule type" value="Genomic_DNA"/>
</dbReference>
<feature type="region of interest" description="Disordered" evidence="1">
    <location>
        <begin position="355"/>
        <end position="374"/>
    </location>
</feature>
<dbReference type="Proteomes" id="UP000245768">
    <property type="component" value="Unassembled WGS sequence"/>
</dbReference>
<gene>
    <name evidence="3" type="ORF">FA10DRAFT_277846</name>
</gene>
<reference evidence="3" key="1">
    <citation type="journal article" date="2018" name="Mol. Biol. Evol.">
        <title>Broad Genomic Sampling Reveals a Smut Pathogenic Ancestry of the Fungal Clade Ustilaginomycotina.</title>
        <authorList>
            <person name="Kijpornyongpan T."/>
            <person name="Mondo S.J."/>
            <person name="Barry K."/>
            <person name="Sandor L."/>
            <person name="Lee J."/>
            <person name="Lipzen A."/>
            <person name="Pangilinan J."/>
            <person name="LaButti K."/>
            <person name="Hainaut M."/>
            <person name="Henrissat B."/>
            <person name="Grigoriev I.V."/>
            <person name="Spatafora J.W."/>
            <person name="Aime M.C."/>
        </authorList>
    </citation>
    <scope>NUCLEOTIDE SEQUENCE [LARGE SCALE GENOMIC DNA]</scope>
    <source>
        <strain evidence="3">MCA 4198</strain>
    </source>
</reference>
<organism evidence="3 4">
    <name type="scientific">Acaromyces ingoldii</name>
    <dbReference type="NCBI Taxonomy" id="215250"/>
    <lineage>
        <taxon>Eukaryota</taxon>
        <taxon>Fungi</taxon>
        <taxon>Dikarya</taxon>
        <taxon>Basidiomycota</taxon>
        <taxon>Ustilaginomycotina</taxon>
        <taxon>Exobasidiomycetes</taxon>
        <taxon>Exobasidiales</taxon>
        <taxon>Cryptobasidiaceae</taxon>
        <taxon>Acaromyces</taxon>
    </lineage>
</organism>
<dbReference type="STRING" id="215250.A0A316Z012"/>
<feature type="region of interest" description="Disordered" evidence="1">
    <location>
        <begin position="1"/>
        <end position="29"/>
    </location>
</feature>
<dbReference type="AlphaFoldDB" id="A0A316Z012"/>
<protein>
    <recommendedName>
        <fullName evidence="2">PIN domain-containing protein</fullName>
    </recommendedName>
</protein>
<sequence length="374" mass="41113">MVPYTESQTQSSSSESSEPPASSRPKCEGKDALCKAMGALFLQHRVETLESDVEKLQYKRDTRARSTKGKGCPFGREGGREVGGSRGIGRDGLGSEGLSRLPATSKRTQPVERVIVADASLLIYSLRTVHEWIKAGNCHIVVPIEALSTLDVLKKGEHHINMAARKAMRFLDERCTRDALGSEDNDIFSKHSEAQPGLFAQREGQKLKPEEVEGLRMWLLDSNMMAPVDMHEGHLAWSFRKIPNYIRETLLCALWFLRSRINAVVRDGDALAPSFSLALALPPPHLDEFEDSAPSSNLRYAERADGRQIAHWAKTCCQDVHASSSSASEKGDWIIVAPTASSWLSAPCSVANGKGEQATSMMVSARPSAKIEQR</sequence>
<evidence type="ECO:0000256" key="1">
    <source>
        <dbReference type="SAM" id="MobiDB-lite"/>
    </source>
</evidence>
<feature type="domain" description="PIN" evidence="2">
    <location>
        <begin position="115"/>
        <end position="178"/>
    </location>
</feature>